<evidence type="ECO:0000256" key="1">
    <source>
        <dbReference type="SAM" id="SignalP"/>
    </source>
</evidence>
<evidence type="ECO:0000313" key="4">
    <source>
        <dbReference type="Proteomes" id="UP000249497"/>
    </source>
</evidence>
<dbReference type="InterPro" id="IPR002018">
    <property type="entry name" value="CarbesteraseB"/>
</dbReference>
<dbReference type="Pfam" id="PF00135">
    <property type="entry name" value="COesterase"/>
    <property type="match status" value="1"/>
</dbReference>
<dbReference type="SUPFAM" id="SSF53474">
    <property type="entry name" value="alpha/beta-Hydrolases"/>
    <property type="match status" value="1"/>
</dbReference>
<dbReference type="AlphaFoldDB" id="A0A8T8XAV4"/>
<dbReference type="InterPro" id="IPR029058">
    <property type="entry name" value="AB_hydrolase_fold"/>
</dbReference>
<dbReference type="Proteomes" id="UP000249497">
    <property type="component" value="Unassembled WGS sequence"/>
</dbReference>
<dbReference type="GeneID" id="37179828"/>
<organism evidence="3 4">
    <name type="scientific">Aspergillus japonicus CBS 114.51</name>
    <dbReference type="NCBI Taxonomy" id="1448312"/>
    <lineage>
        <taxon>Eukaryota</taxon>
        <taxon>Fungi</taxon>
        <taxon>Dikarya</taxon>
        <taxon>Ascomycota</taxon>
        <taxon>Pezizomycotina</taxon>
        <taxon>Eurotiomycetes</taxon>
        <taxon>Eurotiomycetidae</taxon>
        <taxon>Eurotiales</taxon>
        <taxon>Aspergillaceae</taxon>
        <taxon>Aspergillus</taxon>
        <taxon>Aspergillus subgen. Circumdati</taxon>
    </lineage>
</organism>
<gene>
    <name evidence="3" type="ORF">BO86DRAFT_438743</name>
</gene>
<dbReference type="OrthoDB" id="408631at2759"/>
<evidence type="ECO:0000259" key="2">
    <source>
        <dbReference type="Pfam" id="PF00135"/>
    </source>
</evidence>
<feature type="signal peptide" evidence="1">
    <location>
        <begin position="1"/>
        <end position="19"/>
    </location>
</feature>
<dbReference type="PANTHER" id="PTHR11559">
    <property type="entry name" value="CARBOXYLESTERASE"/>
    <property type="match status" value="1"/>
</dbReference>
<dbReference type="RefSeq" id="XP_025531220.1">
    <property type="nucleotide sequence ID" value="XM_025676135.1"/>
</dbReference>
<reference evidence="3 4" key="1">
    <citation type="submission" date="2018-02" db="EMBL/GenBank/DDBJ databases">
        <title>The genomes of Aspergillus section Nigri reveals drivers in fungal speciation.</title>
        <authorList>
            <consortium name="DOE Joint Genome Institute"/>
            <person name="Vesth T.C."/>
            <person name="Nybo J."/>
            <person name="Theobald S."/>
            <person name="Brandl J."/>
            <person name="Frisvad J.C."/>
            <person name="Nielsen K.F."/>
            <person name="Lyhne E.K."/>
            <person name="Kogle M.E."/>
            <person name="Kuo A."/>
            <person name="Riley R."/>
            <person name="Clum A."/>
            <person name="Nolan M."/>
            <person name="Lipzen A."/>
            <person name="Salamov A."/>
            <person name="Henrissat B."/>
            <person name="Wiebenga A."/>
            <person name="De vries R.P."/>
            <person name="Grigoriev I.V."/>
            <person name="Mortensen U.H."/>
            <person name="Andersen M.R."/>
            <person name="Baker S.E."/>
        </authorList>
    </citation>
    <scope>NUCLEOTIDE SEQUENCE [LARGE SCALE GENOMIC DNA]</scope>
    <source>
        <strain evidence="3 4">CBS 114.51</strain>
    </source>
</reference>
<keyword evidence="1" id="KW-0732">Signal</keyword>
<dbReference type="EMBL" id="KZ824775">
    <property type="protein sequence ID" value="RAH85326.1"/>
    <property type="molecule type" value="Genomic_DNA"/>
</dbReference>
<protein>
    <submittedName>
        <fullName evidence="3">Alpha/beta-hydrolase</fullName>
    </submittedName>
</protein>
<feature type="chain" id="PRO_5035788293" evidence="1">
    <location>
        <begin position="20"/>
        <end position="527"/>
    </location>
</feature>
<accession>A0A8T8XAV4</accession>
<keyword evidence="4" id="KW-1185">Reference proteome</keyword>
<dbReference type="Gene3D" id="3.40.50.1820">
    <property type="entry name" value="alpha/beta hydrolase"/>
    <property type="match status" value="1"/>
</dbReference>
<feature type="domain" description="Carboxylesterase type B" evidence="2">
    <location>
        <begin position="47"/>
        <end position="505"/>
    </location>
</feature>
<sequence length="527" mass="57334">MRSFSTALFLAGTAASVAAVPTATSSSQSATVTLDYCTLAPAAGNSSIGYYKYQNVRFAAVPTGDLRFAKPQWPPVETAINNGSLAESDVDCASTEDCLYMDVWAPADAQGRSLPVMLWTYGGGFTAGSKSQNTPEGLFDLSKDFIFVAPNYRLGFTGLANGPSLAHQGGTPNTALWDVEHAFKWVHKYISVFGGNPNEITAVGFSAGGSMPLFQMTRFAGHAEQLFSRAYIMSPGFVPGAGHEHGEAFYQNVSKAVGCTGGDLDCLRSVAFTNLTDAANDVYEAYDYQFQPRVDGDFVADTYEAQLYQKHFNFSGPVVISHEQHEANTGTDEGETTISSEQDIITNLRIFFPSITDSVIQEALKLYPTSSYSSQALRFADMRQSFDLTAHNFALTEAMNNNTWNAMVALSKATHGTDQSYYWYSTYSLSSSSSSSSSSSTSSGAGVTISSDSNVDSTVARKMQKYLLSFVLTGNPNTKWANDKLYWPKYLNGSYTATQLVLNSTMYLTQDDLANARSVFWNKALWY</sequence>
<name>A0A8T8XAV4_ASPJA</name>
<dbReference type="InterPro" id="IPR050309">
    <property type="entry name" value="Type-B_Carboxylest/Lipase"/>
</dbReference>
<proteinExistence type="predicted"/>
<evidence type="ECO:0000313" key="3">
    <source>
        <dbReference type="EMBL" id="RAH85326.1"/>
    </source>
</evidence>